<comment type="caution">
    <text evidence="1">The sequence shown here is derived from an EMBL/GenBank/DDBJ whole genome shotgun (WGS) entry which is preliminary data.</text>
</comment>
<name>A0A9X0W8K7_9GAMM</name>
<dbReference type="Pfam" id="PF11736">
    <property type="entry name" value="DUF3299"/>
    <property type="match status" value="1"/>
</dbReference>
<dbReference type="InterPro" id="IPR021727">
    <property type="entry name" value="DUF3299"/>
</dbReference>
<dbReference type="EMBL" id="NRRY01000016">
    <property type="protein sequence ID" value="MBK1618983.1"/>
    <property type="molecule type" value="Genomic_DNA"/>
</dbReference>
<dbReference type="Gene3D" id="2.40.50.870">
    <property type="entry name" value="Protein of unknown function (DUF3299)"/>
    <property type="match status" value="1"/>
</dbReference>
<dbReference type="PROSITE" id="PS51257">
    <property type="entry name" value="PROKAR_LIPOPROTEIN"/>
    <property type="match status" value="1"/>
</dbReference>
<proteinExistence type="predicted"/>
<accession>A0A9X0W8K7</accession>
<sequence length="205" mass="22645">MPTSRAWLSLPRSARLIGCLSIILPLLLLSGCGDDDRDEGLSKEELALEAPDGSAVEISWDDLIPADWQPEALMEEYDAENLSDEDPRAQELMDKLKALWAEAPVVEALNDRLVRLPGFVVPLENDEDSISEFLLVPYFGACIHVPPPPANQTILVTTPADQPYVGALFDTVWVEGRMHVEPFRDELGDAGYRIEAAGVSLYEEL</sequence>
<organism evidence="1 2">
    <name type="scientific">Lamprobacter modestohalophilus</name>
    <dbReference type="NCBI Taxonomy" id="1064514"/>
    <lineage>
        <taxon>Bacteria</taxon>
        <taxon>Pseudomonadati</taxon>
        <taxon>Pseudomonadota</taxon>
        <taxon>Gammaproteobacteria</taxon>
        <taxon>Chromatiales</taxon>
        <taxon>Chromatiaceae</taxon>
        <taxon>Lamprobacter</taxon>
    </lineage>
</organism>
<evidence type="ECO:0000313" key="2">
    <source>
        <dbReference type="Proteomes" id="UP001138768"/>
    </source>
</evidence>
<keyword evidence="2" id="KW-1185">Reference proteome</keyword>
<protein>
    <recommendedName>
        <fullName evidence="3">DUF3299 domain-containing protein</fullName>
    </recommendedName>
</protein>
<reference evidence="1 2" key="1">
    <citation type="journal article" date="2020" name="Microorganisms">
        <title>Osmotic Adaptation and Compatible Solute Biosynthesis of Phototrophic Bacteria as Revealed from Genome Analyses.</title>
        <authorList>
            <person name="Imhoff J.F."/>
            <person name="Rahn T."/>
            <person name="Kunzel S."/>
            <person name="Keller A."/>
            <person name="Neulinger S.C."/>
        </authorList>
    </citation>
    <scope>NUCLEOTIDE SEQUENCE [LARGE SCALE GENOMIC DNA]</scope>
    <source>
        <strain evidence="1 2">DSM 25653</strain>
    </source>
</reference>
<gene>
    <name evidence="1" type="ORF">CKO42_11180</name>
</gene>
<dbReference type="AlphaFoldDB" id="A0A9X0W8K7"/>
<evidence type="ECO:0008006" key="3">
    <source>
        <dbReference type="Google" id="ProtNLM"/>
    </source>
</evidence>
<evidence type="ECO:0000313" key="1">
    <source>
        <dbReference type="EMBL" id="MBK1618983.1"/>
    </source>
</evidence>
<dbReference type="Proteomes" id="UP001138768">
    <property type="component" value="Unassembled WGS sequence"/>
</dbReference>